<proteinExistence type="predicted"/>
<feature type="transmembrane region" description="Helical" evidence="1">
    <location>
        <begin position="41"/>
        <end position="62"/>
    </location>
</feature>
<name>A0ABW5D4I9_9BACT</name>
<dbReference type="CDD" id="cd00586">
    <property type="entry name" value="4HBT"/>
    <property type="match status" value="1"/>
</dbReference>
<feature type="transmembrane region" description="Helical" evidence="1">
    <location>
        <begin position="83"/>
        <end position="107"/>
    </location>
</feature>
<feature type="transmembrane region" description="Helical" evidence="1">
    <location>
        <begin position="153"/>
        <end position="173"/>
    </location>
</feature>
<dbReference type="GO" id="GO:0016787">
    <property type="term" value="F:hydrolase activity"/>
    <property type="evidence" value="ECO:0007669"/>
    <property type="project" value="UniProtKB-KW"/>
</dbReference>
<accession>A0ABW5D4I9</accession>
<dbReference type="Pfam" id="PF13279">
    <property type="entry name" value="4HBT_2"/>
    <property type="match status" value="1"/>
</dbReference>
<dbReference type="InterPro" id="IPR029069">
    <property type="entry name" value="HotDog_dom_sf"/>
</dbReference>
<dbReference type="SUPFAM" id="SSF54637">
    <property type="entry name" value="Thioesterase/thiol ester dehydrase-isomerase"/>
    <property type="match status" value="1"/>
</dbReference>
<dbReference type="EC" id="3.1.2.-" evidence="2"/>
<dbReference type="Gene3D" id="3.10.129.10">
    <property type="entry name" value="Hotdog Thioesterase"/>
    <property type="match status" value="1"/>
</dbReference>
<reference evidence="3" key="1">
    <citation type="journal article" date="2019" name="Int. J. Syst. Evol. Microbiol.">
        <title>The Global Catalogue of Microorganisms (GCM) 10K type strain sequencing project: providing services to taxonomists for standard genome sequencing and annotation.</title>
        <authorList>
            <consortium name="The Broad Institute Genomics Platform"/>
            <consortium name="The Broad Institute Genome Sequencing Center for Infectious Disease"/>
            <person name="Wu L."/>
            <person name="Ma J."/>
        </authorList>
    </citation>
    <scope>NUCLEOTIDE SEQUENCE [LARGE SCALE GENOMIC DNA]</scope>
    <source>
        <strain evidence="3">CGMCC 4.7106</strain>
    </source>
</reference>
<feature type="transmembrane region" description="Helical" evidence="1">
    <location>
        <begin position="342"/>
        <end position="362"/>
    </location>
</feature>
<evidence type="ECO:0000313" key="2">
    <source>
        <dbReference type="EMBL" id="MFD2255732.1"/>
    </source>
</evidence>
<keyword evidence="1" id="KW-0472">Membrane</keyword>
<organism evidence="2 3">
    <name type="scientific">Luteolibacter algae</name>
    <dbReference type="NCBI Taxonomy" id="454151"/>
    <lineage>
        <taxon>Bacteria</taxon>
        <taxon>Pseudomonadati</taxon>
        <taxon>Verrucomicrobiota</taxon>
        <taxon>Verrucomicrobiia</taxon>
        <taxon>Verrucomicrobiales</taxon>
        <taxon>Verrucomicrobiaceae</taxon>
        <taxon>Luteolibacter</taxon>
    </lineage>
</organism>
<keyword evidence="3" id="KW-1185">Reference proteome</keyword>
<dbReference type="EMBL" id="JBHUIT010000002">
    <property type="protein sequence ID" value="MFD2255732.1"/>
    <property type="molecule type" value="Genomic_DNA"/>
</dbReference>
<feature type="transmembrane region" description="Helical" evidence="1">
    <location>
        <begin position="425"/>
        <end position="446"/>
    </location>
</feature>
<feature type="transmembrane region" description="Helical" evidence="1">
    <location>
        <begin position="402"/>
        <end position="419"/>
    </location>
</feature>
<feature type="transmembrane region" description="Helical" evidence="1">
    <location>
        <begin position="368"/>
        <end position="390"/>
    </location>
</feature>
<keyword evidence="2" id="KW-0378">Hydrolase</keyword>
<protein>
    <submittedName>
        <fullName evidence="2">Acyl-CoA thioesterase</fullName>
        <ecNumber evidence="2">3.1.2.-</ecNumber>
    </submittedName>
</protein>
<gene>
    <name evidence="2" type="ORF">ACFSSA_03505</name>
</gene>
<feature type="transmembrane region" description="Helical" evidence="1">
    <location>
        <begin position="298"/>
        <end position="322"/>
    </location>
</feature>
<evidence type="ECO:0000256" key="1">
    <source>
        <dbReference type="SAM" id="Phobius"/>
    </source>
</evidence>
<dbReference type="Proteomes" id="UP001597375">
    <property type="component" value="Unassembled WGS sequence"/>
</dbReference>
<comment type="caution">
    <text evidence="2">The sequence shown here is derived from an EMBL/GenBank/DDBJ whole genome shotgun (WGS) entry which is preliminary data.</text>
</comment>
<feature type="transmembrane region" description="Helical" evidence="1">
    <location>
        <begin position="119"/>
        <end position="141"/>
    </location>
</feature>
<evidence type="ECO:0000313" key="3">
    <source>
        <dbReference type="Proteomes" id="UP001597375"/>
    </source>
</evidence>
<dbReference type="RefSeq" id="WP_386818388.1">
    <property type="nucleotide sequence ID" value="NZ_JBHUIT010000002.1"/>
</dbReference>
<keyword evidence="1" id="KW-1133">Transmembrane helix</keyword>
<sequence length="630" mass="70032">MNLRWLNALLWGNSVALAWMWGLGLFFSIQISFMFGMQGLLMFAIPNALGLMLFGWLTQIVANRHQGGQESLSLFFDKFAKPFRLIFYIYQIVALSLTVFALVKYLFVPLLGSMDALSGAAVMALAVCMSVFVLLAVGCLLGEEFGIRKIKAGHALLGGLLVLCIVTILFSLSPPNLGEGTAGLGGEYGYTSNRFWGLAVPLVVGLLFGPWLDLQHWQRAIQIHREKTSIRLSYVFGGAIFFLLLLFHGSLAMWVMGNASGTVVPNQSSLDDLTYGHHIVVQYFSGANFSGGSWLPAAYFGFLCICILTTLDSGYVALRWFLEKNVEKSENMLLSIIPKQVVSSPIPTFFLIAIITIIGYFAKFELEYFMVFFASFFVGYAALAIARCFVPNSQQPLPQIRMFSMACLCLVIFAFGYMADQNALMYLGSLLPLAYVVWLVVTTDLLRLVTEKAGEVMDAAAEIPAIKAISKPEHAVVKTVVSAPEPGGTHDLAGHFEGKWFVYSMIATYSDTNSVGNVYFGMYPMYVGKTRELFFNAAMPDFDLKTTKFYILTRSFEHKFVRESREFDTITVKIKVAEANRKFCTLEHQIFGSEGQLLGKGKQSLLFVSSKDYGLLDIPSEVYTAFMKYL</sequence>
<feature type="transmembrane region" description="Helical" evidence="1">
    <location>
        <begin position="232"/>
        <end position="256"/>
    </location>
</feature>
<keyword evidence="1" id="KW-0812">Transmembrane</keyword>
<feature type="transmembrane region" description="Helical" evidence="1">
    <location>
        <begin position="12"/>
        <end position="35"/>
    </location>
</feature>
<feature type="transmembrane region" description="Helical" evidence="1">
    <location>
        <begin position="193"/>
        <end position="212"/>
    </location>
</feature>